<dbReference type="EC" id="1.11.1.24" evidence="2"/>
<dbReference type="InterPro" id="IPR050924">
    <property type="entry name" value="Peroxiredoxin_BCP/PrxQ"/>
</dbReference>
<evidence type="ECO:0000256" key="11">
    <source>
        <dbReference type="ARBA" id="ARBA00049091"/>
    </source>
</evidence>
<feature type="domain" description="Thioredoxin" evidence="12">
    <location>
        <begin position="13"/>
        <end position="168"/>
    </location>
</feature>
<comment type="function">
    <text evidence="1">Thiol-specific peroxidase that catalyzes the reduction of hydrogen peroxide and organic hydroperoxides to water and alcohols, respectively. Plays a role in cell protection against oxidative stress by detoxifying peroxides and as sensor of hydrogen peroxide-mediated signaling events.</text>
</comment>
<keyword evidence="3" id="KW-0575">Peroxidase</keyword>
<evidence type="ECO:0000256" key="4">
    <source>
        <dbReference type="ARBA" id="ARBA00022862"/>
    </source>
</evidence>
<evidence type="ECO:0000313" key="13">
    <source>
        <dbReference type="EMBL" id="GBQ21297.1"/>
    </source>
</evidence>
<dbReference type="SUPFAM" id="SSF52833">
    <property type="entry name" value="Thioredoxin-like"/>
    <property type="match status" value="1"/>
</dbReference>
<dbReference type="PANTHER" id="PTHR42801:SF7">
    <property type="entry name" value="SLL1159 PROTEIN"/>
    <property type="match status" value="1"/>
</dbReference>
<evidence type="ECO:0000256" key="2">
    <source>
        <dbReference type="ARBA" id="ARBA00013017"/>
    </source>
</evidence>
<evidence type="ECO:0000256" key="6">
    <source>
        <dbReference type="ARBA" id="ARBA00023157"/>
    </source>
</evidence>
<keyword evidence="7" id="KW-0676">Redox-active center</keyword>
<name>A0ABQ0P3W5_9PROT</name>
<evidence type="ECO:0000256" key="7">
    <source>
        <dbReference type="ARBA" id="ARBA00023284"/>
    </source>
</evidence>
<keyword evidence="4" id="KW-0049">Antioxidant</keyword>
<dbReference type="InterPro" id="IPR036249">
    <property type="entry name" value="Thioredoxin-like_sf"/>
</dbReference>
<comment type="caution">
    <text evidence="13">The sequence shown here is derived from an EMBL/GenBank/DDBJ whole genome shotgun (WGS) entry which is preliminary data.</text>
</comment>
<reference evidence="13" key="1">
    <citation type="submission" date="2013-04" db="EMBL/GenBank/DDBJ databases">
        <title>The genome sequencing project of 58 acetic acid bacteria.</title>
        <authorList>
            <person name="Okamoto-Kainuma A."/>
            <person name="Ishikawa M."/>
            <person name="Umino S."/>
            <person name="Koizumi Y."/>
            <person name="Shiwa Y."/>
            <person name="Yoshikawa H."/>
            <person name="Matsutani M."/>
            <person name="Matsushita K."/>
        </authorList>
    </citation>
    <scope>NUCLEOTIDE SEQUENCE</scope>
    <source>
        <strain evidence="13">DSM 12717</strain>
    </source>
</reference>
<dbReference type="PANTHER" id="PTHR42801">
    <property type="entry name" value="THIOREDOXIN-DEPENDENT PEROXIDE REDUCTASE"/>
    <property type="match status" value="1"/>
</dbReference>
<accession>A0ABQ0P3W5</accession>
<keyword evidence="6" id="KW-1015">Disulfide bond</keyword>
<sequence length="171" mass="18540">MFHIAEDHMTNQLKNGDRFPTLAIPQVDGGTLDPARDFAGEYGVVLMYRGHWCPFCNEQIAAFAHAAEALSQAAIKVMAFSVDDEAASAAFAARHNWPFPLGHSADVETIVARTGAYDMRHPGRGHFLETTGFILAPDGTIVNAVYSTRAIGRLVPGDVIRLVAFMRSLPG</sequence>
<evidence type="ECO:0000256" key="8">
    <source>
        <dbReference type="ARBA" id="ARBA00032824"/>
    </source>
</evidence>
<evidence type="ECO:0000313" key="14">
    <source>
        <dbReference type="Proteomes" id="UP001060895"/>
    </source>
</evidence>
<evidence type="ECO:0000256" key="10">
    <source>
        <dbReference type="ARBA" id="ARBA00042639"/>
    </source>
</evidence>
<organism evidence="13 14">
    <name type="scientific">Gluconacetobacter sacchari DSM 12717</name>
    <dbReference type="NCBI Taxonomy" id="1307940"/>
    <lineage>
        <taxon>Bacteria</taxon>
        <taxon>Pseudomonadati</taxon>
        <taxon>Pseudomonadota</taxon>
        <taxon>Alphaproteobacteria</taxon>
        <taxon>Acetobacterales</taxon>
        <taxon>Acetobacteraceae</taxon>
        <taxon>Gluconacetobacter</taxon>
    </lineage>
</organism>
<dbReference type="PROSITE" id="PS51352">
    <property type="entry name" value="THIOREDOXIN_2"/>
    <property type="match status" value="1"/>
</dbReference>
<comment type="catalytic activity">
    <reaction evidence="11">
        <text>a hydroperoxide + [thioredoxin]-dithiol = an alcohol + [thioredoxin]-disulfide + H2O</text>
        <dbReference type="Rhea" id="RHEA:62620"/>
        <dbReference type="Rhea" id="RHEA-COMP:10698"/>
        <dbReference type="Rhea" id="RHEA-COMP:10700"/>
        <dbReference type="ChEBI" id="CHEBI:15377"/>
        <dbReference type="ChEBI" id="CHEBI:29950"/>
        <dbReference type="ChEBI" id="CHEBI:30879"/>
        <dbReference type="ChEBI" id="CHEBI:35924"/>
        <dbReference type="ChEBI" id="CHEBI:50058"/>
        <dbReference type="EC" id="1.11.1.24"/>
    </reaction>
</comment>
<keyword evidence="5" id="KW-0560">Oxidoreductase</keyword>
<gene>
    <name evidence="13" type="ORF">AA12717_0838</name>
</gene>
<evidence type="ECO:0000256" key="9">
    <source>
        <dbReference type="ARBA" id="ARBA00038489"/>
    </source>
</evidence>
<dbReference type="Proteomes" id="UP001060895">
    <property type="component" value="Unassembled WGS sequence"/>
</dbReference>
<dbReference type="Pfam" id="PF00578">
    <property type="entry name" value="AhpC-TSA"/>
    <property type="match status" value="1"/>
</dbReference>
<dbReference type="EMBL" id="BAQP01000032">
    <property type="protein sequence ID" value="GBQ21297.1"/>
    <property type="molecule type" value="Genomic_DNA"/>
</dbReference>
<dbReference type="InterPro" id="IPR013766">
    <property type="entry name" value="Thioredoxin_domain"/>
</dbReference>
<comment type="similarity">
    <text evidence="9">Belongs to the peroxiredoxin family. BCP/PrxQ subfamily.</text>
</comment>
<dbReference type="InterPro" id="IPR000866">
    <property type="entry name" value="AhpC/TSA"/>
</dbReference>
<evidence type="ECO:0000256" key="1">
    <source>
        <dbReference type="ARBA" id="ARBA00003330"/>
    </source>
</evidence>
<keyword evidence="14" id="KW-1185">Reference proteome</keyword>
<evidence type="ECO:0000259" key="12">
    <source>
        <dbReference type="PROSITE" id="PS51352"/>
    </source>
</evidence>
<protein>
    <recommendedName>
        <fullName evidence="2">thioredoxin-dependent peroxiredoxin</fullName>
        <ecNumber evidence="2">1.11.1.24</ecNumber>
    </recommendedName>
    <alternativeName>
        <fullName evidence="8">Thioredoxin peroxidase</fullName>
    </alternativeName>
    <alternativeName>
        <fullName evidence="10">Thioredoxin-dependent peroxiredoxin Bcp</fullName>
    </alternativeName>
</protein>
<evidence type="ECO:0000256" key="3">
    <source>
        <dbReference type="ARBA" id="ARBA00022559"/>
    </source>
</evidence>
<evidence type="ECO:0000256" key="5">
    <source>
        <dbReference type="ARBA" id="ARBA00023002"/>
    </source>
</evidence>
<dbReference type="RefSeq" id="WP_264812314.1">
    <property type="nucleotide sequence ID" value="NZ_BAQP01000032.1"/>
</dbReference>
<proteinExistence type="inferred from homology"/>
<dbReference type="Gene3D" id="3.40.30.10">
    <property type="entry name" value="Glutaredoxin"/>
    <property type="match status" value="1"/>
</dbReference>